<feature type="region of interest" description="Disordered" evidence="1">
    <location>
        <begin position="1"/>
        <end position="37"/>
    </location>
</feature>
<proteinExistence type="predicted"/>
<sequence length="60" mass="6465">MLSEDVRRAVSRSGVTDRIAPNESLAGGTQGPGEERYGRMWEKLPVSAGRTTGKPVTFDS</sequence>
<reference evidence="2 3" key="1">
    <citation type="submission" date="2017-03" db="EMBL/GenBank/DDBJ databases">
        <authorList>
            <person name="Afonso C.L."/>
            <person name="Miller P.J."/>
            <person name="Scott M.A."/>
            <person name="Spackman E."/>
            <person name="Goraichik I."/>
            <person name="Dimitrov K.M."/>
            <person name="Suarez D.L."/>
            <person name="Swayne D.E."/>
        </authorList>
    </citation>
    <scope>NUCLEOTIDE SEQUENCE [LARGE SCALE GENOMIC DNA]</scope>
    <source>
        <strain evidence="2">Genome sequencing of Nitrospira japonica strain NJ11</strain>
    </source>
</reference>
<evidence type="ECO:0000256" key="1">
    <source>
        <dbReference type="SAM" id="MobiDB-lite"/>
    </source>
</evidence>
<dbReference type="EMBL" id="LT828648">
    <property type="protein sequence ID" value="SLM48232.1"/>
    <property type="molecule type" value="Genomic_DNA"/>
</dbReference>
<dbReference type="Proteomes" id="UP000192042">
    <property type="component" value="Chromosome I"/>
</dbReference>
<evidence type="ECO:0000313" key="2">
    <source>
        <dbReference type="EMBL" id="SLM48232.1"/>
    </source>
</evidence>
<name>A0A1W1I5F1_9BACT</name>
<dbReference type="AlphaFoldDB" id="A0A1W1I5F1"/>
<organism evidence="2 3">
    <name type="scientific">Nitrospira japonica</name>
    <dbReference type="NCBI Taxonomy" id="1325564"/>
    <lineage>
        <taxon>Bacteria</taxon>
        <taxon>Pseudomonadati</taxon>
        <taxon>Nitrospirota</taxon>
        <taxon>Nitrospiria</taxon>
        <taxon>Nitrospirales</taxon>
        <taxon>Nitrospiraceae</taxon>
        <taxon>Nitrospira</taxon>
    </lineage>
</organism>
<keyword evidence="3" id="KW-1185">Reference proteome</keyword>
<dbReference type="KEGG" id="nja:NSJP_2060"/>
<accession>A0A1W1I5F1</accession>
<evidence type="ECO:0000313" key="3">
    <source>
        <dbReference type="Proteomes" id="UP000192042"/>
    </source>
</evidence>
<protein>
    <submittedName>
        <fullName evidence="2">Uncharacterized protein</fullName>
    </submittedName>
</protein>
<gene>
    <name evidence="2" type="ORF">NSJP_2060</name>
</gene>
<dbReference type="STRING" id="1325564.NSJP_2060"/>